<dbReference type="EMBL" id="JEMT01010196">
    <property type="protein sequence ID" value="EXX77747.1"/>
    <property type="molecule type" value="Genomic_DNA"/>
</dbReference>
<dbReference type="HOGENOM" id="CLU_2741378_0_0_1"/>
<evidence type="ECO:0000313" key="1">
    <source>
        <dbReference type="EMBL" id="EXX77747.1"/>
    </source>
</evidence>
<reference evidence="1 2" key="1">
    <citation type="submission" date="2014-02" db="EMBL/GenBank/DDBJ databases">
        <title>Single nucleus genome sequencing reveals high similarity among nuclei of an endomycorrhizal fungus.</title>
        <authorList>
            <person name="Lin K."/>
            <person name="Geurts R."/>
            <person name="Zhang Z."/>
            <person name="Limpens E."/>
            <person name="Saunders D.G."/>
            <person name="Mu D."/>
            <person name="Pang E."/>
            <person name="Cao H."/>
            <person name="Cha H."/>
            <person name="Lin T."/>
            <person name="Zhou Q."/>
            <person name="Shang Y."/>
            <person name="Li Y."/>
            <person name="Ivanov S."/>
            <person name="Sharma T."/>
            <person name="Velzen R.V."/>
            <person name="Ruijter N.D."/>
            <person name="Aanen D.K."/>
            <person name="Win J."/>
            <person name="Kamoun S."/>
            <person name="Bisseling T."/>
            <person name="Huang S."/>
        </authorList>
    </citation>
    <scope>NUCLEOTIDE SEQUENCE [LARGE SCALE GENOMIC DNA]</scope>
    <source>
        <strain evidence="2">DAOM197198w</strain>
    </source>
</reference>
<sequence length="71" mass="8144">MIIRIDPCESWIVKFHPDRISTVRKRAQEVAKSEDKWDIFINTLSLGPKGNKDGVIPIHPIRTDNGCIQMD</sequence>
<evidence type="ECO:0000313" key="2">
    <source>
        <dbReference type="Proteomes" id="UP000022910"/>
    </source>
</evidence>
<protein>
    <submittedName>
        <fullName evidence="1">Uncharacterized protein</fullName>
    </submittedName>
</protein>
<comment type="caution">
    <text evidence="1">The sequence shown here is derived from an EMBL/GenBank/DDBJ whole genome shotgun (WGS) entry which is preliminary data.</text>
</comment>
<keyword evidence="2" id="KW-1185">Reference proteome</keyword>
<name>A0A015K7Q7_RHIIW</name>
<gene>
    <name evidence="1" type="ORF">RirG_021020</name>
</gene>
<proteinExistence type="predicted"/>
<dbReference type="AlphaFoldDB" id="A0A015K7Q7"/>
<organism evidence="1 2">
    <name type="scientific">Rhizophagus irregularis (strain DAOM 197198w)</name>
    <name type="common">Glomus intraradices</name>
    <dbReference type="NCBI Taxonomy" id="1432141"/>
    <lineage>
        <taxon>Eukaryota</taxon>
        <taxon>Fungi</taxon>
        <taxon>Fungi incertae sedis</taxon>
        <taxon>Mucoromycota</taxon>
        <taxon>Glomeromycotina</taxon>
        <taxon>Glomeromycetes</taxon>
        <taxon>Glomerales</taxon>
        <taxon>Glomeraceae</taxon>
        <taxon>Rhizophagus</taxon>
    </lineage>
</organism>
<accession>A0A015K7Q7</accession>
<dbReference type="Proteomes" id="UP000022910">
    <property type="component" value="Unassembled WGS sequence"/>
</dbReference>